<comment type="subcellular location">
    <subcellularLocation>
        <location evidence="3 16">Cytoplasm</location>
    </subcellularLocation>
</comment>
<keyword evidence="10 16" id="KW-0479">Metal-binding</keyword>
<evidence type="ECO:0000256" key="5">
    <source>
        <dbReference type="ARBA" id="ARBA00004676"/>
    </source>
</evidence>
<dbReference type="NCBIfam" id="TIGR01203">
    <property type="entry name" value="HGPRTase"/>
    <property type="match status" value="1"/>
</dbReference>
<keyword evidence="9 16" id="KW-0808">Transferase</keyword>
<dbReference type="EC" id="2.4.2.8" evidence="16"/>
<evidence type="ECO:0000256" key="15">
    <source>
        <dbReference type="ARBA" id="ARBA00049402"/>
    </source>
</evidence>
<evidence type="ECO:0000256" key="4">
    <source>
        <dbReference type="ARBA" id="ARBA00004669"/>
    </source>
</evidence>
<evidence type="ECO:0000256" key="12">
    <source>
        <dbReference type="ARBA" id="ARBA00022741"/>
    </source>
</evidence>
<evidence type="ECO:0000256" key="13">
    <source>
        <dbReference type="ARBA" id="ARBA00022842"/>
    </source>
</evidence>
<dbReference type="SUPFAM" id="SSF53271">
    <property type="entry name" value="PRTase-like"/>
    <property type="match status" value="1"/>
</dbReference>
<dbReference type="UniPathway" id="UPA00591">
    <property type="reaction ID" value="UER00648"/>
</dbReference>
<keyword evidence="19" id="KW-1185">Reference proteome</keyword>
<comment type="caution">
    <text evidence="18">The sequence shown here is derived from an EMBL/GenBank/DDBJ whole genome shotgun (WGS) entry which is preliminary data.</text>
</comment>
<dbReference type="InterPro" id="IPR000836">
    <property type="entry name" value="PRTase_dom"/>
</dbReference>
<dbReference type="Pfam" id="PF00156">
    <property type="entry name" value="Pribosyltran"/>
    <property type="match status" value="1"/>
</dbReference>
<comment type="cofactor">
    <cofactor evidence="1 16">
        <name>Mg(2+)</name>
        <dbReference type="ChEBI" id="CHEBI:18420"/>
    </cofactor>
</comment>
<dbReference type="PANTHER" id="PTHR43340:SF1">
    <property type="entry name" value="HYPOXANTHINE PHOSPHORIBOSYLTRANSFERASE"/>
    <property type="match status" value="1"/>
</dbReference>
<dbReference type="GO" id="GO:0046100">
    <property type="term" value="P:hypoxanthine metabolic process"/>
    <property type="evidence" value="ECO:0007669"/>
    <property type="project" value="TreeGrafter"/>
</dbReference>
<evidence type="ECO:0000256" key="9">
    <source>
        <dbReference type="ARBA" id="ARBA00022679"/>
    </source>
</evidence>
<keyword evidence="8 16" id="KW-0328">Glycosyltransferase</keyword>
<evidence type="ECO:0000256" key="6">
    <source>
        <dbReference type="ARBA" id="ARBA00008391"/>
    </source>
</evidence>
<comment type="function">
    <text evidence="2">Purine salvage pathway enzyme that catalyzes the transfer of the ribosyl-5-phosphate group from 5-phospho-alpha-D-ribose 1-diphosphate (PRPP) to the N9 position of the 6-oxopurines hypoxanthine and guanine to form the corresponding ribonucleotides IMP (inosine 5'-monophosphate) and GMP (guanosine 5'-monophosphate), with the release of PPi.</text>
</comment>
<comment type="pathway">
    <text evidence="4 16">Purine metabolism; IMP biosynthesis via salvage pathway; IMP from hypoxanthine: step 1/1.</text>
</comment>
<dbReference type="GO" id="GO:0006166">
    <property type="term" value="P:purine ribonucleoside salvage"/>
    <property type="evidence" value="ECO:0007669"/>
    <property type="project" value="UniProtKB-KW"/>
</dbReference>
<evidence type="ECO:0000256" key="1">
    <source>
        <dbReference type="ARBA" id="ARBA00001946"/>
    </source>
</evidence>
<keyword evidence="13 16" id="KW-0460">Magnesium</keyword>
<dbReference type="PATRIC" id="fig|1235802.3.peg.5376"/>
<dbReference type="eggNOG" id="COG0634">
    <property type="taxonomic scope" value="Bacteria"/>
</dbReference>
<comment type="catalytic activity">
    <reaction evidence="14">
        <text>GMP + diphosphate = guanine + 5-phospho-alpha-D-ribose 1-diphosphate</text>
        <dbReference type="Rhea" id="RHEA:25424"/>
        <dbReference type="ChEBI" id="CHEBI:16235"/>
        <dbReference type="ChEBI" id="CHEBI:33019"/>
        <dbReference type="ChEBI" id="CHEBI:58017"/>
        <dbReference type="ChEBI" id="CHEBI:58115"/>
        <dbReference type="EC" id="2.4.2.8"/>
    </reaction>
    <physiologicalReaction direction="right-to-left" evidence="14">
        <dbReference type="Rhea" id="RHEA:25426"/>
    </physiologicalReaction>
</comment>
<dbReference type="GO" id="GO:0006178">
    <property type="term" value="P:guanine salvage"/>
    <property type="evidence" value="ECO:0007669"/>
    <property type="project" value="TreeGrafter"/>
</dbReference>
<evidence type="ECO:0000256" key="11">
    <source>
        <dbReference type="ARBA" id="ARBA00022726"/>
    </source>
</evidence>
<proteinExistence type="inferred from homology"/>
<dbReference type="InterPro" id="IPR029057">
    <property type="entry name" value="PRTase-like"/>
</dbReference>
<dbReference type="GO" id="GO:0000287">
    <property type="term" value="F:magnesium ion binding"/>
    <property type="evidence" value="ECO:0007669"/>
    <property type="project" value="TreeGrafter"/>
</dbReference>
<evidence type="ECO:0000256" key="14">
    <source>
        <dbReference type="ARBA" id="ARBA00048811"/>
    </source>
</evidence>
<comment type="pathway">
    <text evidence="5">Purine metabolism; GMP biosynthesis via salvage pathway; GMP from guanine: step 1/1.</text>
</comment>
<dbReference type="Proteomes" id="UP000012589">
    <property type="component" value="Unassembled WGS sequence"/>
</dbReference>
<comment type="similarity">
    <text evidence="6 16">Belongs to the purine/pyrimidine phosphoribosyltransferase family.</text>
</comment>
<dbReference type="GO" id="GO:0052657">
    <property type="term" value="F:guanine phosphoribosyltransferase activity"/>
    <property type="evidence" value="ECO:0007669"/>
    <property type="project" value="UniProtKB-ARBA"/>
</dbReference>
<dbReference type="Gene3D" id="3.40.50.2020">
    <property type="match status" value="1"/>
</dbReference>
<dbReference type="CDD" id="cd06223">
    <property type="entry name" value="PRTases_typeI"/>
    <property type="match status" value="1"/>
</dbReference>
<dbReference type="GO" id="GO:0000166">
    <property type="term" value="F:nucleotide binding"/>
    <property type="evidence" value="ECO:0007669"/>
    <property type="project" value="UniProtKB-KW"/>
</dbReference>
<accession>N2A1H1</accession>
<dbReference type="EMBL" id="AQFT01000148">
    <property type="protein sequence ID" value="EMZ20283.1"/>
    <property type="molecule type" value="Genomic_DNA"/>
</dbReference>
<gene>
    <name evidence="18" type="ORF">C823_05096</name>
</gene>
<dbReference type="GO" id="GO:0005829">
    <property type="term" value="C:cytosol"/>
    <property type="evidence" value="ECO:0007669"/>
    <property type="project" value="TreeGrafter"/>
</dbReference>
<comment type="catalytic activity">
    <reaction evidence="15">
        <text>IMP + diphosphate = hypoxanthine + 5-phospho-alpha-D-ribose 1-diphosphate</text>
        <dbReference type="Rhea" id="RHEA:17973"/>
        <dbReference type="ChEBI" id="CHEBI:17368"/>
        <dbReference type="ChEBI" id="CHEBI:33019"/>
        <dbReference type="ChEBI" id="CHEBI:58017"/>
        <dbReference type="ChEBI" id="CHEBI:58053"/>
        <dbReference type="EC" id="2.4.2.8"/>
    </reaction>
    <physiologicalReaction direction="right-to-left" evidence="15">
        <dbReference type="Rhea" id="RHEA:17975"/>
    </physiologicalReaction>
</comment>
<dbReference type="InterPro" id="IPR005904">
    <property type="entry name" value="Hxn_phspho_trans"/>
</dbReference>
<evidence type="ECO:0000313" key="18">
    <source>
        <dbReference type="EMBL" id="EMZ20283.1"/>
    </source>
</evidence>
<dbReference type="HOGENOM" id="CLU_073615_0_0_9"/>
<dbReference type="STRING" id="1235802.C823_05096"/>
<keyword evidence="11 16" id="KW-0660">Purine salvage</keyword>
<evidence type="ECO:0000313" key="19">
    <source>
        <dbReference type="Proteomes" id="UP000012589"/>
    </source>
</evidence>
<name>N2A1H1_9FIRM</name>
<evidence type="ECO:0000256" key="2">
    <source>
        <dbReference type="ARBA" id="ARBA00002049"/>
    </source>
</evidence>
<evidence type="ECO:0000256" key="8">
    <source>
        <dbReference type="ARBA" id="ARBA00022676"/>
    </source>
</evidence>
<keyword evidence="12 16" id="KW-0547">Nucleotide-binding</keyword>
<dbReference type="PANTHER" id="PTHR43340">
    <property type="entry name" value="HYPOXANTHINE-GUANINE PHOSPHORIBOSYLTRANSFERASE"/>
    <property type="match status" value="1"/>
</dbReference>
<sequence>MISEEEVNARITEIAARISEDYKGEEIVAIGILRGGVYFCTELTKKITVPVILDFMEASSYGDGTDSSGQVLITKDLIEDIADRNVIVVEDIIDTGRTLSLLLDNLRARKPKSLKLCTLLDKPQRRVVPVQVDYNGFVIPNKFVIGYGMDYAQKYRNLPYIGVVEGE</sequence>
<evidence type="ECO:0000256" key="10">
    <source>
        <dbReference type="ARBA" id="ARBA00022723"/>
    </source>
</evidence>
<reference evidence="18 19" key="1">
    <citation type="journal article" date="2014" name="Genome Announc.">
        <title>Draft genome sequences of the altered schaedler flora, a defined bacterial community from gnotobiotic mice.</title>
        <authorList>
            <person name="Wannemuehler M.J."/>
            <person name="Overstreet A.M."/>
            <person name="Ward D.V."/>
            <person name="Phillips G.J."/>
        </authorList>
    </citation>
    <scope>NUCLEOTIDE SEQUENCE [LARGE SCALE GENOMIC DNA]</scope>
    <source>
        <strain evidence="18 19">ASF492</strain>
    </source>
</reference>
<evidence type="ECO:0000259" key="17">
    <source>
        <dbReference type="Pfam" id="PF00156"/>
    </source>
</evidence>
<evidence type="ECO:0000256" key="3">
    <source>
        <dbReference type="ARBA" id="ARBA00004496"/>
    </source>
</evidence>
<dbReference type="GO" id="GO:0004422">
    <property type="term" value="F:hypoxanthine phosphoribosyltransferase activity"/>
    <property type="evidence" value="ECO:0007669"/>
    <property type="project" value="InterPro"/>
</dbReference>
<dbReference type="InterPro" id="IPR050408">
    <property type="entry name" value="HGPRT"/>
</dbReference>
<protein>
    <recommendedName>
        <fullName evidence="16">Hypoxanthine phosphoribosyltransferase</fullName>
        <ecNumber evidence="16">2.4.2.8</ecNumber>
    </recommendedName>
</protein>
<organism evidence="18 19">
    <name type="scientific">Eubacterium plexicaudatum ASF492</name>
    <dbReference type="NCBI Taxonomy" id="1235802"/>
    <lineage>
        <taxon>Bacteria</taxon>
        <taxon>Bacillati</taxon>
        <taxon>Bacillota</taxon>
        <taxon>Clostridia</taxon>
        <taxon>Eubacteriales</taxon>
        <taxon>Eubacteriaceae</taxon>
        <taxon>Eubacterium</taxon>
    </lineage>
</organism>
<keyword evidence="7 16" id="KW-0963">Cytoplasm</keyword>
<evidence type="ECO:0000256" key="7">
    <source>
        <dbReference type="ARBA" id="ARBA00022490"/>
    </source>
</evidence>
<feature type="domain" description="Phosphoribosyltransferase" evidence="17">
    <location>
        <begin position="7"/>
        <end position="151"/>
    </location>
</feature>
<evidence type="ECO:0000256" key="16">
    <source>
        <dbReference type="RuleBase" id="RU364099"/>
    </source>
</evidence>
<dbReference type="GO" id="GO:0032264">
    <property type="term" value="P:IMP salvage"/>
    <property type="evidence" value="ECO:0007669"/>
    <property type="project" value="UniProtKB-UniPathway"/>
</dbReference>
<dbReference type="AlphaFoldDB" id="N2A1H1"/>
<dbReference type="GO" id="GO:0032263">
    <property type="term" value="P:GMP salvage"/>
    <property type="evidence" value="ECO:0007669"/>
    <property type="project" value="TreeGrafter"/>
</dbReference>
<dbReference type="FunFam" id="3.40.50.2020:FF:000006">
    <property type="entry name" value="Hypoxanthine phosphoribosyltransferase"/>
    <property type="match status" value="1"/>
</dbReference>